<gene>
    <name evidence="7" type="ORF">M72_11311</name>
</gene>
<evidence type="ECO:0000313" key="7">
    <source>
        <dbReference type="EMBL" id="CRL41006.1"/>
    </source>
</evidence>
<protein>
    <submittedName>
        <fullName evidence="7">ADP-ribose pyrophosphatase</fullName>
        <ecNumber evidence="7">3.6.1.-</ecNumber>
    </submittedName>
</protein>
<dbReference type="OrthoDB" id="9804563at2"/>
<dbReference type="InterPro" id="IPR020084">
    <property type="entry name" value="NUDIX_hydrolase_CS"/>
</dbReference>
<reference evidence="8" key="1">
    <citation type="submission" date="2015-05" db="EMBL/GenBank/DDBJ databases">
        <authorList>
            <consortium name="Pathogen Informatics"/>
        </authorList>
    </citation>
    <scope>NUCLEOTIDE SEQUENCE [LARGE SCALE GENOMIC DNA]</scope>
    <source>
        <strain evidence="8">M72</strain>
    </source>
</reference>
<proteinExistence type="inferred from homology"/>
<evidence type="ECO:0000313" key="8">
    <source>
        <dbReference type="Proteomes" id="UP000049979"/>
    </source>
</evidence>
<evidence type="ECO:0000256" key="4">
    <source>
        <dbReference type="ARBA" id="ARBA00022801"/>
    </source>
</evidence>
<dbReference type="RefSeq" id="WP_055068417.1">
    <property type="nucleotide sequence ID" value="NZ_CP173697.1"/>
</dbReference>
<evidence type="ECO:0000256" key="3">
    <source>
        <dbReference type="ARBA" id="ARBA00022723"/>
    </source>
</evidence>
<dbReference type="Proteomes" id="UP000049979">
    <property type="component" value="Unassembled WGS sequence"/>
</dbReference>
<dbReference type="GO" id="GO:0046872">
    <property type="term" value="F:metal ion binding"/>
    <property type="evidence" value="ECO:0007669"/>
    <property type="project" value="UniProtKB-KW"/>
</dbReference>
<keyword evidence="8" id="KW-1185">Reference proteome</keyword>
<dbReference type="InterPro" id="IPR000086">
    <property type="entry name" value="NUDIX_hydrolase_dom"/>
</dbReference>
<feature type="domain" description="Nudix hydrolase" evidence="6">
    <location>
        <begin position="1"/>
        <end position="129"/>
    </location>
</feature>
<accession>A0A0M6WTW4</accession>
<name>A0A0M6WTW4_9FIRM</name>
<dbReference type="STRING" id="301302.ERS852420_01661"/>
<dbReference type="AlphaFoldDB" id="A0A0M6WTW4"/>
<dbReference type="PROSITE" id="PS51462">
    <property type="entry name" value="NUDIX"/>
    <property type="match status" value="1"/>
</dbReference>
<dbReference type="GO" id="GO:0005737">
    <property type="term" value="C:cytoplasm"/>
    <property type="evidence" value="ECO:0007669"/>
    <property type="project" value="TreeGrafter"/>
</dbReference>
<dbReference type="EMBL" id="CVRR01000037">
    <property type="protein sequence ID" value="CRL41006.1"/>
    <property type="molecule type" value="Genomic_DNA"/>
</dbReference>
<dbReference type="GO" id="GO:0006281">
    <property type="term" value="P:DNA repair"/>
    <property type="evidence" value="ECO:0007669"/>
    <property type="project" value="InterPro"/>
</dbReference>
<evidence type="ECO:0000259" key="6">
    <source>
        <dbReference type="PROSITE" id="PS51462"/>
    </source>
</evidence>
<dbReference type="PANTHER" id="PTHR43758">
    <property type="entry name" value="7,8-DIHYDRO-8-OXOGUANINE TRIPHOSPHATASE"/>
    <property type="match status" value="1"/>
</dbReference>
<dbReference type="CDD" id="cd18886">
    <property type="entry name" value="NUDIX_MutT_Nudt1"/>
    <property type="match status" value="1"/>
</dbReference>
<keyword evidence="3" id="KW-0479">Metal-binding</keyword>
<comment type="cofactor">
    <cofactor evidence="1">
        <name>Mg(2+)</name>
        <dbReference type="ChEBI" id="CHEBI:18420"/>
    </cofactor>
</comment>
<dbReference type="PANTHER" id="PTHR43758:SF2">
    <property type="entry name" value="OXIDIZED PURINE NUCLEOSIDE TRIPHOSPHATE HYDROLASE"/>
    <property type="match status" value="1"/>
</dbReference>
<dbReference type="GO" id="GO:0008413">
    <property type="term" value="F:8-oxo-7,8-dihydroguanosine triphosphate pyrophosphatase activity"/>
    <property type="evidence" value="ECO:0007669"/>
    <property type="project" value="InterPro"/>
</dbReference>
<dbReference type="SUPFAM" id="SSF55811">
    <property type="entry name" value="Nudix"/>
    <property type="match status" value="1"/>
</dbReference>
<keyword evidence="4 7" id="KW-0378">Hydrolase</keyword>
<organism evidence="7 8">
    <name type="scientific">Roseburia faecis</name>
    <dbReference type="NCBI Taxonomy" id="301302"/>
    <lineage>
        <taxon>Bacteria</taxon>
        <taxon>Bacillati</taxon>
        <taxon>Bacillota</taxon>
        <taxon>Clostridia</taxon>
        <taxon>Lachnospirales</taxon>
        <taxon>Lachnospiraceae</taxon>
        <taxon>Roseburia</taxon>
    </lineage>
</organism>
<dbReference type="PROSITE" id="PS00893">
    <property type="entry name" value="NUDIX_BOX"/>
    <property type="match status" value="1"/>
</dbReference>
<evidence type="ECO:0000256" key="1">
    <source>
        <dbReference type="ARBA" id="ARBA00001946"/>
    </source>
</evidence>
<keyword evidence="5" id="KW-0460">Magnesium</keyword>
<dbReference type="Pfam" id="PF00293">
    <property type="entry name" value="NUDIX"/>
    <property type="match status" value="1"/>
</dbReference>
<dbReference type="InterPro" id="IPR003562">
    <property type="entry name" value="Mutator_MutX_prot"/>
</dbReference>
<dbReference type="InterPro" id="IPR015797">
    <property type="entry name" value="NUDIX_hydrolase-like_dom_sf"/>
</dbReference>
<evidence type="ECO:0000256" key="2">
    <source>
        <dbReference type="ARBA" id="ARBA00005582"/>
    </source>
</evidence>
<comment type="similarity">
    <text evidence="2">Belongs to the Nudix hydrolase family.</text>
</comment>
<dbReference type="Gene3D" id="3.90.79.10">
    <property type="entry name" value="Nucleoside Triphosphate Pyrophosphohydrolase"/>
    <property type="match status" value="1"/>
</dbReference>
<dbReference type="EC" id="3.6.1.-" evidence="7"/>
<sequence>MKMTTLCYIEKDGKYLMLHRTKKQHDINKDKWIGVGGHAEGTEGPEDCLLREVKEETGLTLTSYQFRGLITFISDEAPEPEEMCLFTADGFTGELIECNEGDLQWMDKKEVLALPTWEGDAIFLKLLIEEDERRFFTLRLVYEGNKLVEKQLYRYS</sequence>
<dbReference type="PRINTS" id="PR01402">
    <property type="entry name" value="MUTATORMUTX"/>
</dbReference>
<evidence type="ECO:0000256" key="5">
    <source>
        <dbReference type="ARBA" id="ARBA00022842"/>
    </source>
</evidence>